<evidence type="ECO:0008006" key="4">
    <source>
        <dbReference type="Google" id="ProtNLM"/>
    </source>
</evidence>
<dbReference type="AlphaFoldDB" id="A0AA38U4W6"/>
<comment type="caution">
    <text evidence="2">The sequence shown here is derived from an EMBL/GenBank/DDBJ whole genome shotgun (WGS) entry which is preliminary data.</text>
</comment>
<evidence type="ECO:0000313" key="3">
    <source>
        <dbReference type="Proteomes" id="UP001172457"/>
    </source>
</evidence>
<sequence length="235" mass="25620">MDACTSSMCDKAWGRPGFAKILLDVWAVGELKRELQIVIPSLSGGDDTTVVLKVEYLWEPIQCSHCLVFGHRTNMCAKAAIVKKDKRKAPLVDDDGFQKVVKKKWIHMEAKDRLDVSSECPVNVVQGIDAHGWSGSGTKSAPISVPNYVRLTRGSPDPPFRQSVVNSYRNYTAKRGVFIPVKSNMPISDASVFREILQSNAFAALANMHDEGLTGSGSAGSTLGEHHGKPPNLSK</sequence>
<protein>
    <recommendedName>
        <fullName evidence="4">Zinc knuckle CX2CX4HX4C domain-containing protein</fullName>
    </recommendedName>
</protein>
<organism evidence="2 3">
    <name type="scientific">Centaurea solstitialis</name>
    <name type="common">yellow star-thistle</name>
    <dbReference type="NCBI Taxonomy" id="347529"/>
    <lineage>
        <taxon>Eukaryota</taxon>
        <taxon>Viridiplantae</taxon>
        <taxon>Streptophyta</taxon>
        <taxon>Embryophyta</taxon>
        <taxon>Tracheophyta</taxon>
        <taxon>Spermatophyta</taxon>
        <taxon>Magnoliopsida</taxon>
        <taxon>eudicotyledons</taxon>
        <taxon>Gunneridae</taxon>
        <taxon>Pentapetalae</taxon>
        <taxon>asterids</taxon>
        <taxon>campanulids</taxon>
        <taxon>Asterales</taxon>
        <taxon>Asteraceae</taxon>
        <taxon>Carduoideae</taxon>
        <taxon>Cardueae</taxon>
        <taxon>Centaureinae</taxon>
        <taxon>Centaurea</taxon>
    </lineage>
</organism>
<dbReference type="Proteomes" id="UP001172457">
    <property type="component" value="Chromosome 1"/>
</dbReference>
<name>A0AA38U4W6_9ASTR</name>
<dbReference type="EMBL" id="JARYMX010000001">
    <property type="protein sequence ID" value="KAJ9566575.1"/>
    <property type="molecule type" value="Genomic_DNA"/>
</dbReference>
<evidence type="ECO:0000256" key="1">
    <source>
        <dbReference type="SAM" id="MobiDB-lite"/>
    </source>
</evidence>
<proteinExistence type="predicted"/>
<evidence type="ECO:0000313" key="2">
    <source>
        <dbReference type="EMBL" id="KAJ9566575.1"/>
    </source>
</evidence>
<reference evidence="2" key="1">
    <citation type="submission" date="2023-03" db="EMBL/GenBank/DDBJ databases">
        <title>Chromosome-scale reference genome and RAD-based genetic map of yellow starthistle (Centaurea solstitialis) reveal putative structural variation and QTLs associated with invader traits.</title>
        <authorList>
            <person name="Reatini B."/>
            <person name="Cang F.A."/>
            <person name="Jiang Q."/>
            <person name="Mckibben M.T.W."/>
            <person name="Barker M.S."/>
            <person name="Rieseberg L.H."/>
            <person name="Dlugosch K.M."/>
        </authorList>
    </citation>
    <scope>NUCLEOTIDE SEQUENCE</scope>
    <source>
        <strain evidence="2">CAN-66</strain>
        <tissue evidence="2">Leaf</tissue>
    </source>
</reference>
<feature type="region of interest" description="Disordered" evidence="1">
    <location>
        <begin position="215"/>
        <end position="235"/>
    </location>
</feature>
<keyword evidence="3" id="KW-1185">Reference proteome</keyword>
<gene>
    <name evidence="2" type="ORF">OSB04_002541</name>
</gene>
<accession>A0AA38U4W6</accession>